<dbReference type="Proteomes" id="UP000199399">
    <property type="component" value="Unassembled WGS sequence"/>
</dbReference>
<organism evidence="2 3">
    <name type="scientific">Sulfitobacter delicatus</name>
    <dbReference type="NCBI Taxonomy" id="218672"/>
    <lineage>
        <taxon>Bacteria</taxon>
        <taxon>Pseudomonadati</taxon>
        <taxon>Pseudomonadota</taxon>
        <taxon>Alphaproteobacteria</taxon>
        <taxon>Rhodobacterales</taxon>
        <taxon>Roseobacteraceae</taxon>
        <taxon>Sulfitobacter</taxon>
    </lineage>
</organism>
<sequence>MARILLFLLVFAALAVIILAVVSALGRAADSADAALRPIWGSKRGNVMAPTSFQKIAYVALLLVLLGVTSGLLGGL</sequence>
<dbReference type="STRING" id="218672.SAMN04489759_102437"/>
<protein>
    <submittedName>
        <fullName evidence="2">Uncharacterized protein</fullName>
    </submittedName>
</protein>
<name>A0A1G7M135_9RHOB</name>
<keyword evidence="1" id="KW-0812">Transmembrane</keyword>
<evidence type="ECO:0000256" key="1">
    <source>
        <dbReference type="SAM" id="Phobius"/>
    </source>
</evidence>
<proteinExistence type="predicted"/>
<dbReference type="AlphaFoldDB" id="A0A1G7M135"/>
<keyword evidence="3" id="KW-1185">Reference proteome</keyword>
<dbReference type="RefSeq" id="WP_244153603.1">
    <property type="nucleotide sequence ID" value="NZ_FNBP01000002.1"/>
</dbReference>
<evidence type="ECO:0000313" key="3">
    <source>
        <dbReference type="Proteomes" id="UP000199399"/>
    </source>
</evidence>
<evidence type="ECO:0000313" key="2">
    <source>
        <dbReference type="EMBL" id="SDF55383.1"/>
    </source>
</evidence>
<feature type="transmembrane region" description="Helical" evidence="1">
    <location>
        <begin position="52"/>
        <end position="73"/>
    </location>
</feature>
<gene>
    <name evidence="2" type="ORF">SAMN04489759_102437</name>
</gene>
<reference evidence="3" key="1">
    <citation type="submission" date="2016-10" db="EMBL/GenBank/DDBJ databases">
        <authorList>
            <person name="Varghese N."/>
            <person name="Submissions S."/>
        </authorList>
    </citation>
    <scope>NUCLEOTIDE SEQUENCE [LARGE SCALE GENOMIC DNA]</scope>
    <source>
        <strain evidence="3">DSM 16477</strain>
    </source>
</reference>
<keyword evidence="1" id="KW-1133">Transmembrane helix</keyword>
<keyword evidence="1" id="KW-0472">Membrane</keyword>
<dbReference type="EMBL" id="FNBP01000002">
    <property type="protein sequence ID" value="SDF55383.1"/>
    <property type="molecule type" value="Genomic_DNA"/>
</dbReference>
<accession>A0A1G7M135</accession>